<proteinExistence type="predicted"/>
<keyword evidence="1" id="KW-0802">TPR repeat</keyword>
<dbReference type="InterPro" id="IPR019734">
    <property type="entry name" value="TPR_rpt"/>
</dbReference>
<dbReference type="RefSeq" id="WP_149637819.1">
    <property type="nucleotide sequence ID" value="NZ_VNIP01000017.1"/>
</dbReference>
<evidence type="ECO:0000313" key="3">
    <source>
        <dbReference type="EMBL" id="KAA1176474.1"/>
    </source>
</evidence>
<dbReference type="Gene3D" id="1.25.40.10">
    <property type="entry name" value="Tetratricopeptide repeat domain"/>
    <property type="match status" value="1"/>
</dbReference>
<organism evidence="3 4">
    <name type="scientific">Rhizobium tropici</name>
    <dbReference type="NCBI Taxonomy" id="398"/>
    <lineage>
        <taxon>Bacteria</taxon>
        <taxon>Pseudomonadati</taxon>
        <taxon>Pseudomonadota</taxon>
        <taxon>Alphaproteobacteria</taxon>
        <taxon>Hyphomicrobiales</taxon>
        <taxon>Rhizobiaceae</taxon>
        <taxon>Rhizobium/Agrobacterium group</taxon>
        <taxon>Rhizobium</taxon>
    </lineage>
</organism>
<dbReference type="Proteomes" id="UP000323608">
    <property type="component" value="Unassembled WGS sequence"/>
</dbReference>
<dbReference type="AlphaFoldDB" id="A0A5B0VPY7"/>
<dbReference type="InterPro" id="IPR011990">
    <property type="entry name" value="TPR-like_helical_dom_sf"/>
</dbReference>
<dbReference type="InterPro" id="IPR000595">
    <property type="entry name" value="cNMP-bd_dom"/>
</dbReference>
<dbReference type="OrthoDB" id="7605104at2"/>
<evidence type="ECO:0000256" key="1">
    <source>
        <dbReference type="PROSITE-ProRule" id="PRU00339"/>
    </source>
</evidence>
<comment type="caution">
    <text evidence="3">The sequence shown here is derived from an EMBL/GenBank/DDBJ whole genome shotgun (WGS) entry which is preliminary data.</text>
</comment>
<dbReference type="PROSITE" id="PS50005">
    <property type="entry name" value="TPR"/>
    <property type="match status" value="1"/>
</dbReference>
<dbReference type="Pfam" id="PF25199">
    <property type="entry name" value="nSTAND_NTPase5"/>
    <property type="match status" value="1"/>
</dbReference>
<feature type="repeat" description="TPR" evidence="1">
    <location>
        <begin position="690"/>
        <end position="723"/>
    </location>
</feature>
<dbReference type="InterPro" id="IPR057574">
    <property type="entry name" value="nSTAND_NTPase5_dom"/>
</dbReference>
<name>A0A5B0VPY7_RHITR</name>
<sequence>MFEINEHDGNLLLKAINDGNAVLLLGAGASATSLNAQGQKVKLGKALAGELAGMAGLPYADEDLPDVIQAVRPRVSELQLHQLFRKEFTRIVPAAEFRELFQYSWRRLYTWNIDDAIENIQSSAQSRRYYNGLIDRVAVDEGIEYLHVIHLHGEASKPEHGFIFGPSEYNRRLNSDKHDWYRQAASDYAAYVPIFIGSTLKEPILSAELDRARPNTDSSLGTAFLITPDEFTALQKAAYQARNIVVVQGTLADFTDWLRGAISGGLSPLQISKKRNTFTETLASRITPTRAEISTANFIRVQTWQDAKSKAEELQGLKRQRAARAFLEGEPPSWQIAASDIPVWLTATGELYAALSSSIDAGDRIFLVYGQSGSGKTTALLQALLRYVQEHDGRGVYELKGEVRSLRASLELISRLHKDDHAIVYIGDAFIYGDALSEDALALPRGRITLITSARSHEWRHHIERRVGDFTTPFEFQRFVKKDHPPLIERLLEYVPSPSFLKMSPNERTQKLATSQEQLLIALKEATSSEKFTKVITDEYEHLPDNDTKALFLIVGLATISRTGISAGVARESYNRLRTELSFDGAMRQLEGIVSTNSTGRLVARHELYVRHILENVADFPAIIDAAVETLRTYTKYALPIVKNVDRLDGLLFKFILNHNFIGELARRRNEVEEALRVFQSFEIDFQLDGHFWLQYGQYLAMFGELEPALRALEKSIAAYPENIFAVHALADLQLRVAITRDTFDATTVALIGDAVETLEGLHAAQGIEADFYPIVTLADRHVSALIKHGQQKSALSAAQRYFRLIESMRRTDLQIDRARERLAHYITHGTWEKGQ</sequence>
<evidence type="ECO:0000313" key="4">
    <source>
        <dbReference type="Proteomes" id="UP000323608"/>
    </source>
</evidence>
<dbReference type="PROSITE" id="PS50042">
    <property type="entry name" value="CNMP_BINDING_3"/>
    <property type="match status" value="1"/>
</dbReference>
<feature type="domain" description="Cyclic nucleotide-binding" evidence="2">
    <location>
        <begin position="1"/>
        <end position="92"/>
    </location>
</feature>
<evidence type="ECO:0000259" key="2">
    <source>
        <dbReference type="PROSITE" id="PS50042"/>
    </source>
</evidence>
<dbReference type="SUPFAM" id="SSF48452">
    <property type="entry name" value="TPR-like"/>
    <property type="match status" value="1"/>
</dbReference>
<reference evidence="3 4" key="1">
    <citation type="submission" date="2019-07" db="EMBL/GenBank/DDBJ databases">
        <title>The Draft Genome Sequence of Rhizobium tropici SARCC-755 Associated with Superior Nodulation on Pigeonpea (Cajanus cajan (L.) Millsp.).</title>
        <authorList>
            <person name="Bopape F.L."/>
            <person name="Hassen A.I."/>
            <person name="Swanevelder Z.H."/>
            <person name="Gwata E.T."/>
        </authorList>
    </citation>
    <scope>NUCLEOTIDE SEQUENCE [LARGE SCALE GENOMIC DNA]</scope>
    <source>
        <strain evidence="3 4">SARCC-755</strain>
    </source>
</reference>
<dbReference type="InterPro" id="IPR027417">
    <property type="entry name" value="P-loop_NTPase"/>
</dbReference>
<dbReference type="Pfam" id="PF13289">
    <property type="entry name" value="SIR2_2"/>
    <property type="match status" value="1"/>
</dbReference>
<accession>A0A5B0VPY7</accession>
<gene>
    <name evidence="3" type="ORF">FP026_27945</name>
</gene>
<dbReference type="SUPFAM" id="SSF52540">
    <property type="entry name" value="P-loop containing nucleoside triphosphate hydrolases"/>
    <property type="match status" value="1"/>
</dbReference>
<dbReference type="EMBL" id="VNIP01000017">
    <property type="protein sequence ID" value="KAA1176474.1"/>
    <property type="molecule type" value="Genomic_DNA"/>
</dbReference>
<protein>
    <recommendedName>
        <fullName evidence="2">Cyclic nucleotide-binding domain-containing protein</fullName>
    </recommendedName>
</protein>